<reference evidence="2" key="1">
    <citation type="journal article" date="2022" name="Mol. Ecol. Resour.">
        <title>The genomes of chicory, endive, great burdock and yacon provide insights into Asteraceae palaeo-polyploidization history and plant inulin production.</title>
        <authorList>
            <person name="Fan W."/>
            <person name="Wang S."/>
            <person name="Wang H."/>
            <person name="Wang A."/>
            <person name="Jiang F."/>
            <person name="Liu H."/>
            <person name="Zhao H."/>
            <person name="Xu D."/>
            <person name="Zhang Y."/>
        </authorList>
    </citation>
    <scope>NUCLEOTIDE SEQUENCE [LARGE SCALE GENOMIC DNA]</scope>
    <source>
        <strain evidence="2">cv. Niubang</strain>
    </source>
</reference>
<comment type="caution">
    <text evidence="1">The sequence shown here is derived from an EMBL/GenBank/DDBJ whole genome shotgun (WGS) entry which is preliminary data.</text>
</comment>
<proteinExistence type="predicted"/>
<name>A0ACB9DQ61_ARCLA</name>
<gene>
    <name evidence="1" type="ORF">L6452_11509</name>
</gene>
<sequence>MRLLGCSCSRPETIIEEHWNFDHVTVVACITVSGVGGRVSVGAGPSIGDKSEGVGRVGGMEGERIGEVLLTGASDEAINIGVDIADEGEDRIEVSDAGEGTGGGDLMNNSVGRRTFSILKMDIGTESR</sequence>
<evidence type="ECO:0000313" key="1">
    <source>
        <dbReference type="EMBL" id="KAI3748443.1"/>
    </source>
</evidence>
<organism evidence="1 2">
    <name type="scientific">Arctium lappa</name>
    <name type="common">Greater burdock</name>
    <name type="synonym">Lappa major</name>
    <dbReference type="NCBI Taxonomy" id="4217"/>
    <lineage>
        <taxon>Eukaryota</taxon>
        <taxon>Viridiplantae</taxon>
        <taxon>Streptophyta</taxon>
        <taxon>Embryophyta</taxon>
        <taxon>Tracheophyta</taxon>
        <taxon>Spermatophyta</taxon>
        <taxon>Magnoliopsida</taxon>
        <taxon>eudicotyledons</taxon>
        <taxon>Gunneridae</taxon>
        <taxon>Pentapetalae</taxon>
        <taxon>asterids</taxon>
        <taxon>campanulids</taxon>
        <taxon>Asterales</taxon>
        <taxon>Asteraceae</taxon>
        <taxon>Carduoideae</taxon>
        <taxon>Cardueae</taxon>
        <taxon>Arctiinae</taxon>
        <taxon>Arctium</taxon>
    </lineage>
</organism>
<accession>A0ACB9DQ61</accession>
<dbReference type="EMBL" id="CM042049">
    <property type="protein sequence ID" value="KAI3748443.1"/>
    <property type="molecule type" value="Genomic_DNA"/>
</dbReference>
<dbReference type="Proteomes" id="UP001055879">
    <property type="component" value="Linkage Group LG03"/>
</dbReference>
<protein>
    <submittedName>
        <fullName evidence="1">Uncharacterized protein</fullName>
    </submittedName>
</protein>
<reference evidence="1 2" key="2">
    <citation type="journal article" date="2022" name="Mol. Ecol. Resour.">
        <title>The genomes of chicory, endive, great burdock and yacon provide insights into Asteraceae paleo-polyploidization history and plant inulin production.</title>
        <authorList>
            <person name="Fan W."/>
            <person name="Wang S."/>
            <person name="Wang H."/>
            <person name="Wang A."/>
            <person name="Jiang F."/>
            <person name="Liu H."/>
            <person name="Zhao H."/>
            <person name="Xu D."/>
            <person name="Zhang Y."/>
        </authorList>
    </citation>
    <scope>NUCLEOTIDE SEQUENCE [LARGE SCALE GENOMIC DNA]</scope>
    <source>
        <strain evidence="2">cv. Niubang</strain>
    </source>
</reference>
<keyword evidence="2" id="KW-1185">Reference proteome</keyword>
<evidence type="ECO:0000313" key="2">
    <source>
        <dbReference type="Proteomes" id="UP001055879"/>
    </source>
</evidence>